<dbReference type="InterPro" id="IPR002477">
    <property type="entry name" value="Peptidoglycan-bd-like"/>
</dbReference>
<evidence type="ECO:0000256" key="1">
    <source>
        <dbReference type="SAM" id="SignalP"/>
    </source>
</evidence>
<dbReference type="EMBL" id="CP121195">
    <property type="protein sequence ID" value="XBH14648.1"/>
    <property type="molecule type" value="Genomic_DNA"/>
</dbReference>
<dbReference type="RefSeq" id="WP_348268708.1">
    <property type="nucleotide sequence ID" value="NZ_CP121194.1"/>
</dbReference>
<feature type="signal peptide" evidence="1">
    <location>
        <begin position="1"/>
        <end position="22"/>
    </location>
</feature>
<protein>
    <submittedName>
        <fullName evidence="3">Peptidoglycan-binding protein</fullName>
    </submittedName>
</protein>
<dbReference type="SUPFAM" id="SSF47090">
    <property type="entry name" value="PGBD-like"/>
    <property type="match status" value="1"/>
</dbReference>
<dbReference type="Pfam" id="PF01471">
    <property type="entry name" value="PG_binding_1"/>
    <property type="match status" value="1"/>
</dbReference>
<name>A0AAU7D1J2_9BACT</name>
<evidence type="ECO:0000313" key="4">
    <source>
        <dbReference type="EMBL" id="XBH14648.1"/>
    </source>
</evidence>
<keyword evidence="1" id="KW-0732">Signal</keyword>
<proteinExistence type="predicted"/>
<dbReference type="AlphaFoldDB" id="A0AAU7D1J2"/>
<evidence type="ECO:0000313" key="3">
    <source>
        <dbReference type="EMBL" id="XBH11220.1"/>
    </source>
</evidence>
<organism evidence="3">
    <name type="scientific">Edaphobacter paludis</name>
    <dbReference type="NCBI Taxonomy" id="3035702"/>
    <lineage>
        <taxon>Bacteria</taxon>
        <taxon>Pseudomonadati</taxon>
        <taxon>Acidobacteriota</taxon>
        <taxon>Terriglobia</taxon>
        <taxon>Terriglobales</taxon>
        <taxon>Acidobacteriaceae</taxon>
        <taxon>Edaphobacter</taxon>
    </lineage>
</organism>
<reference evidence="3" key="1">
    <citation type="submission" date="2023-03" db="EMBL/GenBank/DDBJ databases">
        <title>Edaphobacter sp.</title>
        <authorList>
            <person name="Huber K.J."/>
            <person name="Papendorf J."/>
            <person name="Pilke C."/>
            <person name="Bunk B."/>
            <person name="Sproeer C."/>
            <person name="Pester M."/>
        </authorList>
    </citation>
    <scope>NUCLEOTIDE SEQUENCE</scope>
    <source>
        <strain evidence="3">DSM 109919</strain>
        <strain evidence="4">DSM 109920</strain>
    </source>
</reference>
<accession>A0AAU7D1J2</accession>
<sequence>MRFAQLVLCTGLVIATAMPAMAVVHARRGPTSHHSLFHARGQKHSKIAARSIGQRSIDDSRATQIQAALVKSGYLSDPSGHWDANTSAAMEKYQADNGWQTKLVPDSRAIIKLGLGPDHDADRATAASTLGTTESASASTISQ</sequence>
<dbReference type="KEGG" id="epl:P4G45_05685"/>
<feature type="chain" id="PRO_5043288502" evidence="1">
    <location>
        <begin position="23"/>
        <end position="143"/>
    </location>
</feature>
<dbReference type="EMBL" id="CP121194">
    <property type="protein sequence ID" value="XBH11220.1"/>
    <property type="molecule type" value="Genomic_DNA"/>
</dbReference>
<dbReference type="InterPro" id="IPR036365">
    <property type="entry name" value="PGBD-like_sf"/>
</dbReference>
<evidence type="ECO:0000259" key="2">
    <source>
        <dbReference type="Pfam" id="PF01471"/>
    </source>
</evidence>
<accession>A0AAU7DA70</accession>
<feature type="domain" description="Peptidoglycan binding-like" evidence="2">
    <location>
        <begin position="62"/>
        <end position="100"/>
    </location>
</feature>
<gene>
    <name evidence="3" type="ORF">P4G45_05685</name>
    <name evidence="4" type="ORF">P8936_05655</name>
</gene>